<dbReference type="GO" id="GO:0015097">
    <property type="term" value="F:mercury ion transmembrane transporter activity"/>
    <property type="evidence" value="ECO:0007669"/>
    <property type="project" value="InterPro"/>
</dbReference>
<evidence type="ECO:0000256" key="12">
    <source>
        <dbReference type="ARBA" id="ARBA00023136"/>
    </source>
</evidence>
<keyword evidence="11 15" id="KW-1133">Transmembrane helix</keyword>
<keyword evidence="6" id="KW-1003">Cell membrane</keyword>
<gene>
    <name evidence="16" type="ORF">HF568_17775</name>
</gene>
<organism evidence="16 17">
    <name type="scientific">Acidithiobacillus ferridurans</name>
    <dbReference type="NCBI Taxonomy" id="1232575"/>
    <lineage>
        <taxon>Bacteria</taxon>
        <taxon>Pseudomonadati</taxon>
        <taxon>Pseudomonadota</taxon>
        <taxon>Acidithiobacillia</taxon>
        <taxon>Acidithiobacillales</taxon>
        <taxon>Acidithiobacillaceae</taxon>
        <taxon>Acidithiobacillus</taxon>
    </lineage>
</organism>
<evidence type="ECO:0000256" key="8">
    <source>
        <dbReference type="ARBA" id="ARBA00022692"/>
    </source>
</evidence>
<evidence type="ECO:0000256" key="6">
    <source>
        <dbReference type="ARBA" id="ARBA00022475"/>
    </source>
</evidence>
<dbReference type="GO" id="GO:0005886">
    <property type="term" value="C:plasma membrane"/>
    <property type="evidence" value="ECO:0007669"/>
    <property type="project" value="UniProtKB-SubCell"/>
</dbReference>
<comment type="function">
    <text evidence="14">Involved in mercury resistance. Probably transfers a mercuric ion from the periplasmic Hg(2+)-binding protein MerP to the cytoplasmic mercuric reductase MerA.</text>
</comment>
<accession>A0A8X8GB15</accession>
<keyword evidence="4" id="KW-0813">Transport</keyword>
<evidence type="ECO:0000256" key="13">
    <source>
        <dbReference type="ARBA" id="ARBA00030934"/>
    </source>
</evidence>
<comment type="caution">
    <text evidence="16">The sequence shown here is derived from an EMBL/GenBank/DDBJ whole genome shotgun (WGS) entry which is preliminary data.</text>
</comment>
<evidence type="ECO:0000256" key="1">
    <source>
        <dbReference type="ARBA" id="ARBA00004429"/>
    </source>
</evidence>
<keyword evidence="5" id="KW-0475">Mercuric resistance</keyword>
<dbReference type="Pfam" id="PF02411">
    <property type="entry name" value="MerT"/>
    <property type="match status" value="1"/>
</dbReference>
<keyword evidence="9" id="KW-0479">Metal-binding</keyword>
<proteinExistence type="inferred from homology"/>
<evidence type="ECO:0000313" key="16">
    <source>
        <dbReference type="EMBL" id="MBU2725000.1"/>
    </source>
</evidence>
<reference evidence="16" key="1">
    <citation type="journal article" date="2021" name="ISME J.">
        <title>Genomic evolution of the class Acidithiobacillia: deep-branching Proteobacteria living in extreme acidic conditions.</title>
        <authorList>
            <person name="Moya-Beltran A."/>
            <person name="Beard S."/>
            <person name="Rojas-Villalobos C."/>
            <person name="Issotta F."/>
            <person name="Gallardo Y."/>
            <person name="Ulloa R."/>
            <person name="Giaveno A."/>
            <person name="Degli Esposti M."/>
            <person name="Johnson D.B."/>
            <person name="Quatrini R."/>
        </authorList>
    </citation>
    <scope>NUCLEOTIDE SEQUENCE</scope>
    <source>
        <strain evidence="16">DSM 583</strain>
    </source>
</reference>
<evidence type="ECO:0000256" key="2">
    <source>
        <dbReference type="ARBA" id="ARBA00008224"/>
    </source>
</evidence>
<feature type="transmembrane region" description="Helical" evidence="15">
    <location>
        <begin position="72"/>
        <end position="89"/>
    </location>
</feature>
<keyword evidence="8 15" id="KW-0812">Transmembrane</keyword>
<comment type="subcellular location">
    <subcellularLocation>
        <location evidence="1">Cell inner membrane</location>
        <topology evidence="1">Multi-pass membrane protein</topology>
    </subcellularLocation>
</comment>
<evidence type="ECO:0000256" key="4">
    <source>
        <dbReference type="ARBA" id="ARBA00022448"/>
    </source>
</evidence>
<dbReference type="InterPro" id="IPR003457">
    <property type="entry name" value="Transprt_MerT"/>
</dbReference>
<protein>
    <recommendedName>
        <fullName evidence="3">Mercuric transport protein MerT</fullName>
    </recommendedName>
    <alternativeName>
        <fullName evidence="13">Mercury ion transport protein</fullName>
    </alternativeName>
</protein>
<evidence type="ECO:0000256" key="9">
    <source>
        <dbReference type="ARBA" id="ARBA00022723"/>
    </source>
</evidence>
<feature type="transmembrane region" description="Helical" evidence="15">
    <location>
        <begin position="30"/>
        <end position="60"/>
    </location>
</feature>
<evidence type="ECO:0000256" key="3">
    <source>
        <dbReference type="ARBA" id="ARBA00017053"/>
    </source>
</evidence>
<dbReference type="GO" id="GO:0046872">
    <property type="term" value="F:metal ion binding"/>
    <property type="evidence" value="ECO:0007669"/>
    <property type="project" value="UniProtKB-KW"/>
</dbReference>
<keyword evidence="12 15" id="KW-0472">Membrane</keyword>
<evidence type="ECO:0000256" key="14">
    <source>
        <dbReference type="ARBA" id="ARBA00045720"/>
    </source>
</evidence>
<dbReference type="AlphaFoldDB" id="A0A8X8GB15"/>
<feature type="transmembrane region" description="Helical" evidence="15">
    <location>
        <begin position="116"/>
        <end position="134"/>
    </location>
</feature>
<evidence type="ECO:0000256" key="11">
    <source>
        <dbReference type="ARBA" id="ARBA00022989"/>
    </source>
</evidence>
<dbReference type="Gene3D" id="1.10.287.910">
    <property type="entry name" value="bacterial mercury transporter, merf"/>
    <property type="match status" value="1"/>
</dbReference>
<keyword evidence="7" id="KW-0997">Cell inner membrane</keyword>
<sequence length="140" mass="15226">MNVNEIKSDPSENACATSALNRPSLRPKGLWGLLVAVVVGFLASACCVLPLLLIVAGVGGAWMANLRILDPYAPYLDVIVLMFLGYAHIQNYREQKAAACGSCSSGGRLGRWKTPLLWMGTVFVIVMLALPHMLPRLLMW</sequence>
<dbReference type="Proteomes" id="UP000887300">
    <property type="component" value="Unassembled WGS sequence"/>
</dbReference>
<keyword evidence="10" id="KW-0476">Mercury</keyword>
<dbReference type="EMBL" id="JABBHS010000549">
    <property type="protein sequence ID" value="MBU2725000.1"/>
    <property type="molecule type" value="Genomic_DNA"/>
</dbReference>
<comment type="similarity">
    <text evidence="2">Belongs to the MerT family.</text>
</comment>
<name>A0A8X8GB15_ACIFI</name>
<evidence type="ECO:0000256" key="5">
    <source>
        <dbReference type="ARBA" id="ARBA00022466"/>
    </source>
</evidence>
<dbReference type="RefSeq" id="WP_215886284.1">
    <property type="nucleotide sequence ID" value="NZ_CP134225.1"/>
</dbReference>
<evidence type="ECO:0000313" key="17">
    <source>
        <dbReference type="Proteomes" id="UP000887300"/>
    </source>
</evidence>
<evidence type="ECO:0000256" key="7">
    <source>
        <dbReference type="ARBA" id="ARBA00022519"/>
    </source>
</evidence>
<evidence type="ECO:0000256" key="15">
    <source>
        <dbReference type="SAM" id="Phobius"/>
    </source>
</evidence>
<evidence type="ECO:0000256" key="10">
    <source>
        <dbReference type="ARBA" id="ARBA00022914"/>
    </source>
</evidence>